<proteinExistence type="predicted"/>
<dbReference type="SUPFAM" id="SSF103515">
    <property type="entry name" value="Autotransporter"/>
    <property type="match status" value="1"/>
</dbReference>
<dbReference type="EMBL" id="LR134204">
    <property type="protein sequence ID" value="VEB90348.1"/>
    <property type="molecule type" value="Genomic_DNA"/>
</dbReference>
<dbReference type="InterPro" id="IPR005546">
    <property type="entry name" value="Autotransporte_beta"/>
</dbReference>
<organism evidence="3 4">
    <name type="scientific">Citrobacter koseri</name>
    <name type="common">Citrobacter diversus</name>
    <dbReference type="NCBI Taxonomy" id="545"/>
    <lineage>
        <taxon>Bacteria</taxon>
        <taxon>Pseudomonadati</taxon>
        <taxon>Pseudomonadota</taxon>
        <taxon>Gammaproteobacteria</taxon>
        <taxon>Enterobacterales</taxon>
        <taxon>Enterobacteriaceae</taxon>
        <taxon>Citrobacter</taxon>
    </lineage>
</organism>
<accession>A0A447ULV5</accession>
<name>A0A447ULV5_CITKO</name>
<evidence type="ECO:0000256" key="1">
    <source>
        <dbReference type="SAM" id="MobiDB-lite"/>
    </source>
</evidence>
<feature type="region of interest" description="Disordered" evidence="1">
    <location>
        <begin position="142"/>
        <end position="167"/>
    </location>
</feature>
<dbReference type="Proteomes" id="UP000270272">
    <property type="component" value="Chromosome"/>
</dbReference>
<reference evidence="3 4" key="1">
    <citation type="submission" date="2018-12" db="EMBL/GenBank/DDBJ databases">
        <authorList>
            <consortium name="Pathogen Informatics"/>
        </authorList>
    </citation>
    <scope>NUCLEOTIDE SEQUENCE [LARGE SCALE GENOMIC DNA]</scope>
    <source>
        <strain evidence="3 4">NCTC11075</strain>
    </source>
</reference>
<evidence type="ECO:0000313" key="3">
    <source>
        <dbReference type="EMBL" id="VEB90348.1"/>
    </source>
</evidence>
<protein>
    <submittedName>
        <fullName evidence="3">Outer membrane autotransporter</fullName>
    </submittedName>
</protein>
<evidence type="ECO:0000313" key="4">
    <source>
        <dbReference type="Proteomes" id="UP000270272"/>
    </source>
</evidence>
<dbReference type="AlphaFoldDB" id="A0A447ULV5"/>
<gene>
    <name evidence="3" type="ORF">NCTC11075_02497</name>
</gene>
<dbReference type="Pfam" id="PF03797">
    <property type="entry name" value="Autotransporter"/>
    <property type="match status" value="1"/>
</dbReference>
<evidence type="ECO:0000259" key="2">
    <source>
        <dbReference type="Pfam" id="PF03797"/>
    </source>
</evidence>
<sequence length="262" mass="29122">MPNWVTTPSTTMLALRQTLDLTASQNLTLEYGIARLDGDGSQKAGDNGVTGGYSQFFGLKHSMTFNEGLAWNNSLRYDVHNLDSSRSVAYGDVNKVADSDARQQYMEFRSEGAKTFNLMDDALKITPYAGVKLRHTLEEGLQRAQRRRLQPVDEQRQRNGRRFRAWPENGLRRGNGWSASATLEGGPNLSYTKSQRSATLAGASDQRFSVDDGQKGGGLNGLATMGVKYSAQDSSLHLDAYQWKEDGISDKGFMLNFKKTFR</sequence>
<dbReference type="InterPro" id="IPR036709">
    <property type="entry name" value="Autotransporte_beta_dom_sf"/>
</dbReference>
<feature type="domain" description="Autotransporter" evidence="2">
    <location>
        <begin position="34"/>
        <end position="234"/>
    </location>
</feature>